<comment type="function">
    <text evidence="3">Required for cytoplasmic pre-assembly of axonemal dyneins, thereby playing a central role in motility in cilia and flagella. Involved in pre-assembly of dynein arm complexes in the cytoplasm before intraflagellar transport loads them for the ciliary compartment.</text>
</comment>
<feature type="region of interest" description="Disordered" evidence="4">
    <location>
        <begin position="351"/>
        <end position="372"/>
    </location>
</feature>
<dbReference type="InterPro" id="IPR034727">
    <property type="entry name" value="Kintoun"/>
</dbReference>
<feature type="domain" description="PIH1 N-terminal" evidence="5">
    <location>
        <begin position="42"/>
        <end position="203"/>
    </location>
</feature>
<dbReference type="EMBL" id="GDHC01013734">
    <property type="protein sequence ID" value="JAQ04895.1"/>
    <property type="molecule type" value="Transcribed_RNA"/>
</dbReference>
<dbReference type="Pfam" id="PF18201">
    <property type="entry name" value="PIH1_CS"/>
    <property type="match status" value="1"/>
</dbReference>
<feature type="domain" description="PIH1D1/2/3 CS-like" evidence="6">
    <location>
        <begin position="240"/>
        <end position="340"/>
    </location>
</feature>
<dbReference type="Gene3D" id="2.60.40.790">
    <property type="match status" value="1"/>
</dbReference>
<gene>
    <name evidence="7" type="primary">Ppi20</name>
    <name evidence="7" type="ORF">g.69491</name>
</gene>
<reference evidence="7" key="1">
    <citation type="journal article" date="2016" name="Gigascience">
        <title>De novo construction of an expanded transcriptome assembly for the western tarnished plant bug, Lygus hesperus.</title>
        <authorList>
            <person name="Tassone E.E."/>
            <person name="Geib S.M."/>
            <person name="Hall B."/>
            <person name="Fabrick J.A."/>
            <person name="Brent C.S."/>
            <person name="Hull J.J."/>
        </authorList>
    </citation>
    <scope>NUCLEOTIDE SEQUENCE</scope>
</reference>
<dbReference type="CDD" id="cd00298">
    <property type="entry name" value="ACD_sHsps_p23-like"/>
    <property type="match status" value="1"/>
</dbReference>
<organism evidence="7">
    <name type="scientific">Lygus hesperus</name>
    <name type="common">Western plant bug</name>
    <dbReference type="NCBI Taxonomy" id="30085"/>
    <lineage>
        <taxon>Eukaryota</taxon>
        <taxon>Metazoa</taxon>
        <taxon>Ecdysozoa</taxon>
        <taxon>Arthropoda</taxon>
        <taxon>Hexapoda</taxon>
        <taxon>Insecta</taxon>
        <taxon>Pterygota</taxon>
        <taxon>Neoptera</taxon>
        <taxon>Paraneoptera</taxon>
        <taxon>Hemiptera</taxon>
        <taxon>Heteroptera</taxon>
        <taxon>Panheteroptera</taxon>
        <taxon>Cimicomorpha</taxon>
        <taxon>Miridae</taxon>
        <taxon>Mirini</taxon>
        <taxon>Lygus</taxon>
    </lineage>
</organism>
<evidence type="ECO:0000259" key="6">
    <source>
        <dbReference type="Pfam" id="PF18201"/>
    </source>
</evidence>
<evidence type="ECO:0000256" key="3">
    <source>
        <dbReference type="HAMAP-Rule" id="MF_03069"/>
    </source>
</evidence>
<comment type="similarity">
    <text evidence="3">Belongs to the PIH1 family. Kintoun subfamily.</text>
</comment>
<feature type="compositionally biased region" description="Acidic residues" evidence="4">
    <location>
        <begin position="538"/>
        <end position="552"/>
    </location>
</feature>
<protein>
    <recommendedName>
        <fullName evidence="3">Protein kintoun</fullName>
    </recommendedName>
    <alternativeName>
        <fullName evidence="3">Dynein assembly factor 2, axonemal homolog</fullName>
    </alternativeName>
</protein>
<feature type="region of interest" description="Disordered" evidence="4">
    <location>
        <begin position="597"/>
        <end position="825"/>
    </location>
</feature>
<dbReference type="InterPro" id="IPR012981">
    <property type="entry name" value="PIH1_N"/>
</dbReference>
<feature type="compositionally biased region" description="Basic and acidic residues" evidence="4">
    <location>
        <begin position="553"/>
        <end position="571"/>
    </location>
</feature>
<feature type="compositionally biased region" description="Basic and acidic residues" evidence="4">
    <location>
        <begin position="610"/>
        <end position="620"/>
    </location>
</feature>
<keyword evidence="1 3" id="KW-0963">Cytoplasm</keyword>
<feature type="compositionally biased region" description="Polar residues" evidence="4">
    <location>
        <begin position="657"/>
        <end position="667"/>
    </location>
</feature>
<feature type="compositionally biased region" description="Polar residues" evidence="4">
    <location>
        <begin position="762"/>
        <end position="791"/>
    </location>
</feature>
<dbReference type="PANTHER" id="PTHR22997:SF3">
    <property type="entry name" value="PROTEIN KINTOUN"/>
    <property type="match status" value="1"/>
</dbReference>
<dbReference type="GO" id="GO:0070286">
    <property type="term" value="P:axonemal dynein complex assembly"/>
    <property type="evidence" value="ECO:0007669"/>
    <property type="project" value="UniProtKB-UniRule"/>
</dbReference>
<feature type="compositionally biased region" description="Basic residues" evidence="4">
    <location>
        <begin position="732"/>
        <end position="746"/>
    </location>
</feature>
<dbReference type="PANTHER" id="PTHR22997">
    <property type="entry name" value="PIH1 DOMAIN-CONTAINING PROTEIN 1"/>
    <property type="match status" value="1"/>
</dbReference>
<name>A0A146LBF4_LYGHE</name>
<dbReference type="InterPro" id="IPR008978">
    <property type="entry name" value="HSP20-like_chaperone"/>
</dbReference>
<dbReference type="InterPro" id="IPR050734">
    <property type="entry name" value="PIH1/Kintoun_subfamily"/>
</dbReference>
<dbReference type="HAMAP" id="MF_03069">
    <property type="entry name" value="Kintoun"/>
    <property type="match status" value="1"/>
</dbReference>
<comment type="subcellular location">
    <subcellularLocation>
        <location evidence="3">Cytoplasm</location>
    </subcellularLocation>
    <subcellularLocation>
        <location evidence="2">Dynein axonemal particle</location>
    </subcellularLocation>
</comment>
<proteinExistence type="inferred from homology"/>
<evidence type="ECO:0000256" key="2">
    <source>
        <dbReference type="ARBA" id="ARBA00024190"/>
    </source>
</evidence>
<dbReference type="GO" id="GO:0060285">
    <property type="term" value="P:cilium-dependent cell motility"/>
    <property type="evidence" value="ECO:0007669"/>
    <property type="project" value="UniProtKB-UniRule"/>
</dbReference>
<dbReference type="Pfam" id="PF08190">
    <property type="entry name" value="PIH1"/>
    <property type="match status" value="1"/>
</dbReference>
<evidence type="ECO:0000256" key="1">
    <source>
        <dbReference type="ARBA" id="ARBA00022490"/>
    </source>
</evidence>
<feature type="region of interest" description="Disordered" evidence="4">
    <location>
        <begin position="530"/>
        <end position="572"/>
    </location>
</feature>
<dbReference type="InterPro" id="IPR041442">
    <property type="entry name" value="PIH1D1/2/3_CS-like"/>
</dbReference>
<accession>A0A146LBF4</accession>
<feature type="compositionally biased region" description="Polar residues" evidence="4">
    <location>
        <begin position="814"/>
        <end position="825"/>
    </location>
</feature>
<evidence type="ECO:0000259" key="5">
    <source>
        <dbReference type="Pfam" id="PF08190"/>
    </source>
</evidence>
<feature type="compositionally biased region" description="Basic and acidic residues" evidence="4">
    <location>
        <begin position="351"/>
        <end position="362"/>
    </location>
</feature>
<evidence type="ECO:0000256" key="4">
    <source>
        <dbReference type="SAM" id="MobiDB-lite"/>
    </source>
</evidence>
<sequence>MDRYKKEFMSGVDVSKRELKELKEAFKQDKFKELFKEYVDEVNDPENQALYEKELLQLEKERGVDSTFLRPTPGYVIKTSVENDCQAFINVCYNEKIERPSSVRIVKDGKEGDNWSVPHVFGKGRMEINKEKVEILVYDVLFHPMALDLAHRNPEFKNLVNDTAMTAVEDGDKVKLDRRNARIAKSSFVGGKFPCLLRKKSDKEKSPDVWEMPGYPYPPIEKDVAPVIKEIGDRKMNGRYTTPNYVIKERKGVDISECRLSKDAKMMAAIPEELVIEIPLPLLRSANDANLDVREKCLSLVSEKPAKYKLEITLPYVVDDDNGTAKFDKDRKILTVTLPVRRKKYDHDFHREDSGIDSDVTHNEASNRSSSEEELNYACNLDDDEAPPTELIERLSEEVKEVFLDPARAYTMPYSTVTMRSDKCFMVLHVKNIDPGSVNHQFWSSDGVWIKFSSVGAGGMFPTHHAVCLQVPRGLAIDKRSLRIEVWDNNMICSLKVHPSSIESSSRGGQSDGRNDRCLIGLEPTQLSEAKVIREHDDVSEDEHEDSDDEDDDFRRRRQDNSKESLAKQIRESLNLEEEKDLTVEDDVFDEDVETARRLDNSEGANLPIKSEKPADKTEASFDATQGKVRPALQKSQSQEQLPKNKAKREDKKPNQKARTLSESSVPVSDCGKRSILKGSRSLSECHADESGGVDWSSSESHDDQGNPKKMVRFSDVVSKKIFRANSSILGQKRKNEKKRNRRKAAERRASESEPETEGDDVSNSMSETSEISDLSTDVSAESSDDNSTPAPSAESAKHHRRRGSKNRRKNAATAKQNYLLNRDL</sequence>
<dbReference type="AlphaFoldDB" id="A0A146LBF4"/>
<evidence type="ECO:0000313" key="7">
    <source>
        <dbReference type="EMBL" id="JAQ04895.1"/>
    </source>
</evidence>
<feature type="compositionally biased region" description="Basic residues" evidence="4">
    <location>
        <begin position="798"/>
        <end position="811"/>
    </location>
</feature>
<dbReference type="GO" id="GO:0120293">
    <property type="term" value="C:dynein axonemal particle"/>
    <property type="evidence" value="ECO:0007669"/>
    <property type="project" value="UniProtKB-SubCell"/>
</dbReference>